<evidence type="ECO:0000313" key="3">
    <source>
        <dbReference type="Proteomes" id="UP000683925"/>
    </source>
</evidence>
<accession>A0A8S1W0L2</accession>
<reference evidence="2" key="1">
    <citation type="submission" date="2021-01" db="EMBL/GenBank/DDBJ databases">
        <authorList>
            <consortium name="Genoscope - CEA"/>
            <person name="William W."/>
        </authorList>
    </citation>
    <scope>NUCLEOTIDE SEQUENCE</scope>
</reference>
<name>A0A8S1W0L2_PAROT</name>
<comment type="caution">
    <text evidence="2">The sequence shown here is derived from an EMBL/GenBank/DDBJ whole genome shotgun (WGS) entry which is preliminary data.</text>
</comment>
<evidence type="ECO:0000313" key="2">
    <source>
        <dbReference type="EMBL" id="CAD8182433.1"/>
    </source>
</evidence>
<gene>
    <name evidence="2" type="ORF">POCTA_138.1.T0790012</name>
</gene>
<keyword evidence="3" id="KW-1185">Reference proteome</keyword>
<keyword evidence="1" id="KW-0812">Transmembrane</keyword>
<feature type="transmembrane region" description="Helical" evidence="1">
    <location>
        <begin position="6"/>
        <end position="25"/>
    </location>
</feature>
<dbReference type="Proteomes" id="UP000683925">
    <property type="component" value="Unassembled WGS sequence"/>
</dbReference>
<organism evidence="2 3">
    <name type="scientific">Paramecium octaurelia</name>
    <dbReference type="NCBI Taxonomy" id="43137"/>
    <lineage>
        <taxon>Eukaryota</taxon>
        <taxon>Sar</taxon>
        <taxon>Alveolata</taxon>
        <taxon>Ciliophora</taxon>
        <taxon>Intramacronucleata</taxon>
        <taxon>Oligohymenophorea</taxon>
        <taxon>Peniculida</taxon>
        <taxon>Parameciidae</taxon>
        <taxon>Paramecium</taxon>
    </lineage>
</organism>
<protein>
    <submittedName>
        <fullName evidence="2">Uncharacterized protein</fullName>
    </submittedName>
</protein>
<sequence>MKLEFLNSLNIIWYLLYIPNHWFCIPFKRRHILHRL</sequence>
<evidence type="ECO:0000256" key="1">
    <source>
        <dbReference type="SAM" id="Phobius"/>
    </source>
</evidence>
<keyword evidence="1" id="KW-1133">Transmembrane helix</keyword>
<proteinExistence type="predicted"/>
<keyword evidence="1" id="KW-0472">Membrane</keyword>
<dbReference type="EMBL" id="CAJJDP010000078">
    <property type="protein sequence ID" value="CAD8182433.1"/>
    <property type="molecule type" value="Genomic_DNA"/>
</dbReference>
<dbReference type="AlphaFoldDB" id="A0A8S1W0L2"/>